<dbReference type="Proteomes" id="UP000260721">
    <property type="component" value="Unassembled WGS sequence"/>
</dbReference>
<dbReference type="PIRSF" id="PIRSF018267">
    <property type="entry name" value="VSR_endonuc"/>
    <property type="match status" value="1"/>
</dbReference>
<protein>
    <recommendedName>
        <fullName evidence="6">Very short patch repair endonuclease</fullName>
        <ecNumber evidence="6">3.1.-.-</ecNumber>
    </recommendedName>
</protein>
<dbReference type="EC" id="3.1.-.-" evidence="6"/>
<keyword evidence="1 6" id="KW-0540">Nuclease</keyword>
<keyword evidence="2 6" id="KW-0255">Endonuclease</keyword>
<dbReference type="GO" id="GO:0016787">
    <property type="term" value="F:hydrolase activity"/>
    <property type="evidence" value="ECO:0007669"/>
    <property type="project" value="UniProtKB-KW"/>
</dbReference>
<keyword evidence="3 6" id="KW-0227">DNA damage</keyword>
<keyword evidence="4 6" id="KW-0378">Hydrolase</keyword>
<dbReference type="AlphaFoldDB" id="A0A3E3DZW0"/>
<dbReference type="Gene3D" id="3.40.960.10">
    <property type="entry name" value="VSR Endonuclease"/>
    <property type="match status" value="1"/>
</dbReference>
<dbReference type="EMBL" id="QUSK01000022">
    <property type="protein sequence ID" value="RGD74773.1"/>
    <property type="molecule type" value="Genomic_DNA"/>
</dbReference>
<dbReference type="Pfam" id="PF03852">
    <property type="entry name" value="Vsr"/>
    <property type="match status" value="1"/>
</dbReference>
<comment type="caution">
    <text evidence="7">The sequence shown here is derived from an EMBL/GenBank/DDBJ whole genome shotgun (WGS) entry which is preliminary data.</text>
</comment>
<dbReference type="SUPFAM" id="SSF52980">
    <property type="entry name" value="Restriction endonuclease-like"/>
    <property type="match status" value="1"/>
</dbReference>
<evidence type="ECO:0000256" key="2">
    <source>
        <dbReference type="ARBA" id="ARBA00022759"/>
    </source>
</evidence>
<comment type="function">
    <text evidence="6">May nick specific sequences that contain T:G mispairs resulting from m5C-deamination.</text>
</comment>
<dbReference type="InterPro" id="IPR011335">
    <property type="entry name" value="Restrct_endonuc-II-like"/>
</dbReference>
<evidence type="ECO:0000256" key="1">
    <source>
        <dbReference type="ARBA" id="ARBA00022722"/>
    </source>
</evidence>
<evidence type="ECO:0000256" key="5">
    <source>
        <dbReference type="ARBA" id="ARBA00023204"/>
    </source>
</evidence>
<proteinExistence type="inferred from homology"/>
<evidence type="ECO:0000313" key="7">
    <source>
        <dbReference type="EMBL" id="RGD74773.1"/>
    </source>
</evidence>
<name>A0A3E3DZW0_9FIRM</name>
<dbReference type="InterPro" id="IPR004603">
    <property type="entry name" value="DNA_mismatch_endonuc_vsr"/>
</dbReference>
<accession>A0A3E3DZW0</accession>
<keyword evidence="5 6" id="KW-0234">DNA repair</keyword>
<comment type="similarity">
    <text evidence="6">Belongs to the vsr family.</text>
</comment>
<organism evidence="7 8">
    <name type="scientific">Faecalicoccus pleomorphus</name>
    <dbReference type="NCBI Taxonomy" id="1323"/>
    <lineage>
        <taxon>Bacteria</taxon>
        <taxon>Bacillati</taxon>
        <taxon>Bacillota</taxon>
        <taxon>Erysipelotrichia</taxon>
        <taxon>Erysipelotrichales</taxon>
        <taxon>Erysipelotrichaceae</taxon>
        <taxon>Faecalicoccus</taxon>
    </lineage>
</organism>
<evidence type="ECO:0000256" key="6">
    <source>
        <dbReference type="PIRNR" id="PIRNR018267"/>
    </source>
</evidence>
<dbReference type="GO" id="GO:0004519">
    <property type="term" value="F:endonuclease activity"/>
    <property type="evidence" value="ECO:0007669"/>
    <property type="project" value="UniProtKB-KW"/>
</dbReference>
<reference evidence="7 8" key="1">
    <citation type="submission" date="2018-08" db="EMBL/GenBank/DDBJ databases">
        <title>A genome reference for cultivated species of the human gut microbiota.</title>
        <authorList>
            <person name="Zou Y."/>
            <person name="Xue W."/>
            <person name="Luo G."/>
        </authorList>
    </citation>
    <scope>NUCLEOTIDE SEQUENCE [LARGE SCALE GENOMIC DNA]</scope>
    <source>
        <strain evidence="7 8">TF08-11</strain>
    </source>
</reference>
<evidence type="ECO:0000256" key="3">
    <source>
        <dbReference type="ARBA" id="ARBA00022763"/>
    </source>
</evidence>
<dbReference type="GO" id="GO:0006298">
    <property type="term" value="P:mismatch repair"/>
    <property type="evidence" value="ECO:0007669"/>
    <property type="project" value="UniProtKB-UniRule"/>
</dbReference>
<evidence type="ECO:0000256" key="4">
    <source>
        <dbReference type="ARBA" id="ARBA00022801"/>
    </source>
</evidence>
<evidence type="ECO:0000313" key="8">
    <source>
        <dbReference type="Proteomes" id="UP000260721"/>
    </source>
</evidence>
<dbReference type="NCBIfam" id="TIGR00632">
    <property type="entry name" value="vsr"/>
    <property type="match status" value="1"/>
</dbReference>
<dbReference type="CDD" id="cd00221">
    <property type="entry name" value="Vsr"/>
    <property type="match status" value="1"/>
</dbReference>
<dbReference type="RefSeq" id="WP_117446843.1">
    <property type="nucleotide sequence ID" value="NZ_CALCIP010000047.1"/>
</dbReference>
<sequence>MDTMTKEQRHRNMSHIKSKNTSLEILVRKRLFHDGFRYRINVSTLPGKPDIVLPKYHTVIFINGCFWHRHNCKLATMPKTHTDFWKIKFEQNVKNDLANHKKLRNLGWHVIILWECEIKEDFEQLIKMTENEMKQYYMIDSL</sequence>
<gene>
    <name evidence="7" type="primary">vsr</name>
    <name evidence="7" type="ORF">DXC78_09710</name>
</gene>